<dbReference type="PANTHER" id="PTHR43310:SF4">
    <property type="entry name" value="AFR304WP"/>
    <property type="match status" value="1"/>
</dbReference>
<dbReference type="AlphaFoldDB" id="A0A397CWQ0"/>
<dbReference type="PANTHER" id="PTHR43310">
    <property type="entry name" value="SULFATE TRANSPORTER YBAR-RELATED"/>
    <property type="match status" value="1"/>
</dbReference>
<dbReference type="Gene3D" id="2.60.120.10">
    <property type="entry name" value="Jelly Rolls"/>
    <property type="match status" value="1"/>
</dbReference>
<protein>
    <recommendedName>
        <fullName evidence="5">Cyclic nucleotide-binding domain-containing protein</fullName>
    </recommendedName>
</protein>
<dbReference type="Proteomes" id="UP000266643">
    <property type="component" value="Unassembled WGS sequence"/>
</dbReference>
<dbReference type="InterPro" id="IPR000595">
    <property type="entry name" value="cNMP-bd_dom"/>
</dbReference>
<dbReference type="InterPro" id="IPR002645">
    <property type="entry name" value="STAS_dom"/>
</dbReference>
<dbReference type="Gene3D" id="3.30.750.24">
    <property type="entry name" value="STAS domain"/>
    <property type="match status" value="1"/>
</dbReference>
<evidence type="ECO:0000313" key="4">
    <source>
        <dbReference type="Proteomes" id="UP000266643"/>
    </source>
</evidence>
<dbReference type="Pfam" id="PF01740">
    <property type="entry name" value="STAS"/>
    <property type="match status" value="1"/>
</dbReference>
<dbReference type="PROSITE" id="PS50042">
    <property type="entry name" value="CNMP_BINDING_3"/>
    <property type="match status" value="1"/>
</dbReference>
<dbReference type="InterPro" id="IPR018490">
    <property type="entry name" value="cNMP-bd_dom_sf"/>
</dbReference>
<comment type="caution">
    <text evidence="3">The sequence shown here is derived from an EMBL/GenBank/DDBJ whole genome shotgun (WGS) entry which is preliminary data.</text>
</comment>
<sequence>MYHSWNSGLKSTIGLAVGVLLACVAFVAQSAPAGPLRGSMSAATLRSSAWRSTSDLEVLDQVSRNVHVVQLKGHLFFGNIHKLSDYISDLMVKYPELECLVVDFTLVVAMDSSAADRLSKLKYVSYVCAPYECRLVFTAIPSAYTRFLRVMLVDESPVFHVADDLNDAIEWSENELLRRYKVESTLQKEPSLPKEHAFLARLHNLSPAQPLAVLEKLLEYFDRQVLHGDVQVSEGAMVGELCLLTGEKRKTTVVTMERCVVYVLTEARFKDMLDKDSLLAFVFQGIALRYVSLRLQYVGNRIWETKCLPI</sequence>
<dbReference type="EMBL" id="QUTD01006599">
    <property type="protein sequence ID" value="RHY54481.1"/>
    <property type="molecule type" value="Genomic_DNA"/>
</dbReference>
<organism evidence="3 4">
    <name type="scientific">Aphanomyces astaci</name>
    <name type="common">Crayfish plague agent</name>
    <dbReference type="NCBI Taxonomy" id="112090"/>
    <lineage>
        <taxon>Eukaryota</taxon>
        <taxon>Sar</taxon>
        <taxon>Stramenopiles</taxon>
        <taxon>Oomycota</taxon>
        <taxon>Saprolegniomycetes</taxon>
        <taxon>Saprolegniales</taxon>
        <taxon>Verrucalvaceae</taxon>
        <taxon>Aphanomyces</taxon>
    </lineage>
</organism>
<dbReference type="CDD" id="cd07042">
    <property type="entry name" value="STAS_SulP_like_sulfate_transporter"/>
    <property type="match status" value="1"/>
</dbReference>
<dbReference type="VEuPathDB" id="FungiDB:H257_17559"/>
<evidence type="ECO:0000313" key="3">
    <source>
        <dbReference type="EMBL" id="RHY54481.1"/>
    </source>
</evidence>
<feature type="domain" description="STAS" evidence="2">
    <location>
        <begin position="56"/>
        <end position="172"/>
    </location>
</feature>
<accession>A0A397CWQ0</accession>
<reference evidence="3 4" key="1">
    <citation type="submission" date="2018-08" db="EMBL/GenBank/DDBJ databases">
        <title>Aphanomyces genome sequencing and annotation.</title>
        <authorList>
            <person name="Minardi D."/>
            <person name="Oidtmann B."/>
            <person name="Van Der Giezen M."/>
            <person name="Studholme D.J."/>
        </authorList>
    </citation>
    <scope>NUCLEOTIDE SEQUENCE [LARGE SCALE GENOMIC DNA]</scope>
    <source>
        <strain evidence="3 4">D2</strain>
    </source>
</reference>
<evidence type="ECO:0008006" key="5">
    <source>
        <dbReference type="Google" id="ProtNLM"/>
    </source>
</evidence>
<evidence type="ECO:0000259" key="1">
    <source>
        <dbReference type="PROSITE" id="PS50042"/>
    </source>
</evidence>
<name>A0A397CWQ0_APHAT</name>
<proteinExistence type="predicted"/>
<dbReference type="CDD" id="cd00038">
    <property type="entry name" value="CAP_ED"/>
    <property type="match status" value="1"/>
</dbReference>
<dbReference type="SUPFAM" id="SSF51206">
    <property type="entry name" value="cAMP-binding domain-like"/>
    <property type="match status" value="1"/>
</dbReference>
<dbReference type="InterPro" id="IPR036513">
    <property type="entry name" value="STAS_dom_sf"/>
</dbReference>
<dbReference type="InterPro" id="IPR052706">
    <property type="entry name" value="Membrane-Transporter-like"/>
</dbReference>
<evidence type="ECO:0000259" key="2">
    <source>
        <dbReference type="PROSITE" id="PS50801"/>
    </source>
</evidence>
<dbReference type="SUPFAM" id="SSF52091">
    <property type="entry name" value="SpoIIaa-like"/>
    <property type="match status" value="1"/>
</dbReference>
<dbReference type="InterPro" id="IPR014710">
    <property type="entry name" value="RmlC-like_jellyroll"/>
</dbReference>
<dbReference type="PROSITE" id="PS50801">
    <property type="entry name" value="STAS"/>
    <property type="match status" value="1"/>
</dbReference>
<dbReference type="Pfam" id="PF00027">
    <property type="entry name" value="cNMP_binding"/>
    <property type="match status" value="1"/>
</dbReference>
<feature type="domain" description="Cyclic nucleotide-binding" evidence="1">
    <location>
        <begin position="232"/>
        <end position="273"/>
    </location>
</feature>
<gene>
    <name evidence="3" type="ORF">DYB30_009655</name>
</gene>